<dbReference type="Proteomes" id="UP001329825">
    <property type="component" value="Chromosome 2"/>
</dbReference>
<dbReference type="InterPro" id="IPR003691">
    <property type="entry name" value="FluC"/>
</dbReference>
<evidence type="ECO:0008006" key="13">
    <source>
        <dbReference type="Google" id="ProtNLM"/>
    </source>
</evidence>
<protein>
    <recommendedName>
        <fullName evidence="13">Chromosome condensation protein</fullName>
    </recommendedName>
</protein>
<sequence length="424" mass="46518">MSSPTSANRLRRNRSSGITEMRSRSSISEDPEQPREARPPSPPGPEANAPPPEEEVTHLRLAAHYSGLVLSSFIGCLIRLGLIGLATYDTPIIFALAWSQGVGCGIMGLSLSRKNEIIAIYPPIYTFLTTGIAGSTTTFSSWMLGGYLSFSNFDKYNRNGLHDTVDGVAYSLSTFCIALASLRFGEHSASVLPALSSLRRTKRPPIPDRLPTTSTSSEETSIELQQQHAQQVHQVSQGQSAGDPEKSKALFHISMIPSSTPLIDLVWISIAFISYLIVLLLYFLGPKSWRHDVTFPLLLSPPGSIIRFFLSRYNTRKRFIDKFPIGTFTSNLLATVVISVCFAEQRRPTTFFNGLRCNALNGIQQGFCGCLSTVSTFAVESRSIKKWYHSWLYIGFSVILGHLLVLAIVGGIGWGQGYADVCVG</sequence>
<evidence type="ECO:0000256" key="10">
    <source>
        <dbReference type="SAM" id="Phobius"/>
    </source>
</evidence>
<feature type="transmembrane region" description="Helical" evidence="10">
    <location>
        <begin position="124"/>
        <end position="148"/>
    </location>
</feature>
<comment type="catalytic activity">
    <reaction evidence="8">
        <text>fluoride(in) = fluoride(out)</text>
        <dbReference type="Rhea" id="RHEA:76159"/>
        <dbReference type="ChEBI" id="CHEBI:17051"/>
    </reaction>
    <physiologicalReaction direction="left-to-right" evidence="8">
        <dbReference type="Rhea" id="RHEA:76160"/>
    </physiologicalReaction>
</comment>
<reference evidence="11 12" key="1">
    <citation type="submission" date="2024-01" db="EMBL/GenBank/DDBJ databases">
        <title>Comparative genomics of Cryptococcus and Kwoniella reveals pathogenesis evolution and contrasting modes of karyotype evolution via chromosome fusion or intercentromeric recombination.</title>
        <authorList>
            <person name="Coelho M.A."/>
            <person name="David-Palma M."/>
            <person name="Shea T."/>
            <person name="Bowers K."/>
            <person name="McGinley-Smith S."/>
            <person name="Mohammad A.W."/>
            <person name="Gnirke A."/>
            <person name="Yurkov A.M."/>
            <person name="Nowrousian M."/>
            <person name="Sun S."/>
            <person name="Cuomo C.A."/>
            <person name="Heitman J."/>
        </authorList>
    </citation>
    <scope>NUCLEOTIDE SEQUENCE [LARGE SCALE GENOMIC DNA]</scope>
    <source>
        <strain evidence="11">CBS 11374</strain>
    </source>
</reference>
<dbReference type="EMBL" id="CP141882">
    <property type="protein sequence ID" value="WRT64643.1"/>
    <property type="molecule type" value="Genomic_DNA"/>
</dbReference>
<evidence type="ECO:0000256" key="5">
    <source>
        <dbReference type="ARBA" id="ARBA00022989"/>
    </source>
</evidence>
<evidence type="ECO:0000256" key="3">
    <source>
        <dbReference type="ARBA" id="ARBA00022475"/>
    </source>
</evidence>
<dbReference type="Pfam" id="PF02537">
    <property type="entry name" value="CRCB"/>
    <property type="match status" value="1"/>
</dbReference>
<feature type="region of interest" description="Disordered" evidence="9">
    <location>
        <begin position="1"/>
        <end position="54"/>
    </location>
</feature>
<evidence type="ECO:0000256" key="1">
    <source>
        <dbReference type="ARBA" id="ARBA00002598"/>
    </source>
</evidence>
<feature type="transmembrane region" description="Helical" evidence="10">
    <location>
        <begin position="265"/>
        <end position="285"/>
    </location>
</feature>
<comment type="function">
    <text evidence="1">Fluoride channel required for the rapid expulsion of cytoplasmic fluoride.</text>
</comment>
<keyword evidence="4 10" id="KW-0812">Transmembrane</keyword>
<evidence type="ECO:0000256" key="7">
    <source>
        <dbReference type="ARBA" id="ARBA00035120"/>
    </source>
</evidence>
<feature type="compositionally biased region" description="Low complexity" evidence="9">
    <location>
        <begin position="212"/>
        <end position="242"/>
    </location>
</feature>
<feature type="compositionally biased region" description="Pro residues" evidence="9">
    <location>
        <begin position="39"/>
        <end position="51"/>
    </location>
</feature>
<dbReference type="PANTHER" id="PTHR28259:SF1">
    <property type="entry name" value="FLUORIDE EXPORT PROTEIN 1-RELATED"/>
    <property type="match status" value="1"/>
</dbReference>
<evidence type="ECO:0000256" key="6">
    <source>
        <dbReference type="ARBA" id="ARBA00023136"/>
    </source>
</evidence>
<proteinExistence type="inferred from homology"/>
<comment type="subcellular location">
    <subcellularLocation>
        <location evidence="2">Cell membrane</location>
        <topology evidence="2">Multi-pass membrane protein</topology>
    </subcellularLocation>
</comment>
<keyword evidence="6 10" id="KW-0472">Membrane</keyword>
<evidence type="ECO:0000313" key="11">
    <source>
        <dbReference type="EMBL" id="WRT64643.1"/>
    </source>
</evidence>
<evidence type="ECO:0000313" key="12">
    <source>
        <dbReference type="Proteomes" id="UP001329825"/>
    </source>
</evidence>
<dbReference type="RefSeq" id="XP_062789383.1">
    <property type="nucleotide sequence ID" value="XM_062933332.1"/>
</dbReference>
<evidence type="ECO:0000256" key="8">
    <source>
        <dbReference type="ARBA" id="ARBA00035585"/>
    </source>
</evidence>
<dbReference type="PANTHER" id="PTHR28259">
    <property type="entry name" value="FLUORIDE EXPORT PROTEIN 1-RELATED"/>
    <property type="match status" value="1"/>
</dbReference>
<accession>A0ABZ1CSA3</accession>
<name>A0ABZ1CSA3_9TREE</name>
<dbReference type="GeneID" id="87953708"/>
<evidence type="ECO:0000256" key="9">
    <source>
        <dbReference type="SAM" id="MobiDB-lite"/>
    </source>
</evidence>
<feature type="region of interest" description="Disordered" evidence="9">
    <location>
        <begin position="202"/>
        <end position="243"/>
    </location>
</feature>
<feature type="transmembrane region" description="Helical" evidence="10">
    <location>
        <begin position="68"/>
        <end position="86"/>
    </location>
</feature>
<feature type="transmembrane region" description="Helical" evidence="10">
    <location>
        <begin position="92"/>
        <end position="112"/>
    </location>
</feature>
<keyword evidence="5 10" id="KW-1133">Transmembrane helix</keyword>
<evidence type="ECO:0000256" key="2">
    <source>
        <dbReference type="ARBA" id="ARBA00004651"/>
    </source>
</evidence>
<keyword evidence="3" id="KW-1003">Cell membrane</keyword>
<feature type="transmembrane region" description="Helical" evidence="10">
    <location>
        <begin position="391"/>
        <end position="414"/>
    </location>
</feature>
<comment type="similarity">
    <text evidence="7">Belongs to the fluoride channel Fluc/FEX (TC 1.A.43) family.</text>
</comment>
<organism evidence="11 12">
    <name type="scientific">Kwoniella shivajii</name>
    <dbReference type="NCBI Taxonomy" id="564305"/>
    <lineage>
        <taxon>Eukaryota</taxon>
        <taxon>Fungi</taxon>
        <taxon>Dikarya</taxon>
        <taxon>Basidiomycota</taxon>
        <taxon>Agaricomycotina</taxon>
        <taxon>Tremellomycetes</taxon>
        <taxon>Tremellales</taxon>
        <taxon>Cryptococcaceae</taxon>
        <taxon>Kwoniella</taxon>
    </lineage>
</organism>
<evidence type="ECO:0000256" key="4">
    <source>
        <dbReference type="ARBA" id="ARBA00022692"/>
    </source>
</evidence>
<gene>
    <name evidence="11" type="ORF">IL334_001577</name>
</gene>
<keyword evidence="12" id="KW-1185">Reference proteome</keyword>